<dbReference type="CDD" id="cd19769">
    <property type="entry name" value="Bbox2_TRIM16-like"/>
    <property type="match status" value="1"/>
</dbReference>
<dbReference type="Ensembl" id="ENSXETT00000124330">
    <property type="protein sequence ID" value="ENSXETP00000107777"/>
    <property type="gene ID" value="ENSXETG00000044198"/>
</dbReference>
<evidence type="ECO:0000259" key="12">
    <source>
        <dbReference type="PROSITE" id="PS50188"/>
    </source>
</evidence>
<dbReference type="SMART" id="SM00589">
    <property type="entry name" value="PRY"/>
    <property type="match status" value="1"/>
</dbReference>
<dbReference type="InterPro" id="IPR003877">
    <property type="entry name" value="SPRY_dom"/>
</dbReference>
<protein>
    <submittedName>
        <fullName evidence="13">Uncharacterized protein</fullName>
    </submittedName>
</protein>
<dbReference type="InterPro" id="IPR000315">
    <property type="entry name" value="Znf_B-box"/>
</dbReference>
<feature type="coiled-coil region" evidence="8">
    <location>
        <begin position="172"/>
        <end position="249"/>
    </location>
</feature>
<evidence type="ECO:0000256" key="5">
    <source>
        <dbReference type="ARBA" id="ARBA00022859"/>
    </source>
</evidence>
<feature type="compositionally biased region" description="Low complexity" evidence="9">
    <location>
        <begin position="354"/>
        <end position="374"/>
    </location>
</feature>
<evidence type="ECO:0000256" key="6">
    <source>
        <dbReference type="ARBA" id="ARBA00023054"/>
    </source>
</evidence>
<dbReference type="InterPro" id="IPR003649">
    <property type="entry name" value="Bbox_C"/>
</dbReference>
<feature type="compositionally biased region" description="Polar residues" evidence="9">
    <location>
        <begin position="439"/>
        <end position="452"/>
    </location>
</feature>
<dbReference type="PRINTS" id="PR01407">
    <property type="entry name" value="BUTYPHLNCDUF"/>
</dbReference>
<dbReference type="PROSITE" id="PS50188">
    <property type="entry name" value="B302_SPRY"/>
    <property type="match status" value="1"/>
</dbReference>
<evidence type="ECO:0000259" key="11">
    <source>
        <dbReference type="PROSITE" id="PS50119"/>
    </source>
</evidence>
<evidence type="ECO:0000256" key="2">
    <source>
        <dbReference type="ARBA" id="ARBA00022723"/>
    </source>
</evidence>
<evidence type="ECO:0000256" key="9">
    <source>
        <dbReference type="SAM" id="MobiDB-lite"/>
    </source>
</evidence>
<dbReference type="SMART" id="SM00502">
    <property type="entry name" value="BBC"/>
    <property type="match status" value="1"/>
</dbReference>
<evidence type="ECO:0000256" key="3">
    <source>
        <dbReference type="ARBA" id="ARBA00022771"/>
    </source>
</evidence>
<feature type="domain" description="B30.2/SPRY" evidence="12">
    <location>
        <begin position="479"/>
        <end position="676"/>
    </location>
</feature>
<dbReference type="SUPFAM" id="SSF57845">
    <property type="entry name" value="B-box zinc-binding domain"/>
    <property type="match status" value="1"/>
</dbReference>
<dbReference type="InterPro" id="IPR013083">
    <property type="entry name" value="Znf_RING/FYVE/PHD"/>
</dbReference>
<evidence type="ECO:0000259" key="10">
    <source>
        <dbReference type="PROSITE" id="PS50089"/>
    </source>
</evidence>
<reference evidence="13" key="2">
    <citation type="submission" date="2021-03" db="UniProtKB">
        <authorList>
            <consortium name="Ensembl"/>
        </authorList>
    </citation>
    <scope>IDENTIFICATION</scope>
</reference>
<evidence type="ECO:0000256" key="1">
    <source>
        <dbReference type="ARBA" id="ARBA00022588"/>
    </source>
</evidence>
<dbReference type="Pfam" id="PF13765">
    <property type="entry name" value="PRY"/>
    <property type="match status" value="1"/>
</dbReference>
<feature type="region of interest" description="Disordered" evidence="9">
    <location>
        <begin position="346"/>
        <end position="455"/>
    </location>
</feature>
<dbReference type="SMART" id="SM00336">
    <property type="entry name" value="BBOX"/>
    <property type="match status" value="1"/>
</dbReference>
<dbReference type="GO" id="GO:0045087">
    <property type="term" value="P:innate immune response"/>
    <property type="evidence" value="ECO:0007669"/>
    <property type="project" value="UniProtKB-KW"/>
</dbReference>
<organism evidence="13">
    <name type="scientific">Xenopus tropicalis</name>
    <name type="common">Western clawed frog</name>
    <name type="synonym">Silurana tropicalis</name>
    <dbReference type="NCBI Taxonomy" id="8364"/>
    <lineage>
        <taxon>Eukaryota</taxon>
        <taxon>Metazoa</taxon>
        <taxon>Chordata</taxon>
        <taxon>Craniata</taxon>
        <taxon>Vertebrata</taxon>
        <taxon>Euteleostomi</taxon>
        <taxon>Amphibia</taxon>
        <taxon>Batrachia</taxon>
        <taxon>Anura</taxon>
        <taxon>Pipoidea</taxon>
        <taxon>Pipidae</taxon>
        <taxon>Xenopodinae</taxon>
        <taxon>Xenopus</taxon>
        <taxon>Silurana</taxon>
    </lineage>
</organism>
<dbReference type="SMART" id="SM00184">
    <property type="entry name" value="RING"/>
    <property type="match status" value="1"/>
</dbReference>
<reference evidence="13" key="1">
    <citation type="journal article" date="2010" name="Science">
        <title>The genome of the Western clawed frog Xenopus tropicalis.</title>
        <authorList>
            <person name="Hellsten U."/>
            <person name="Harland R.M."/>
            <person name="Gilchrist M.J."/>
            <person name="Hendrix D."/>
            <person name="Jurka J."/>
            <person name="Kapitonov V."/>
            <person name="Ovcharenko I."/>
            <person name="Putnam N.H."/>
            <person name="Shu S."/>
            <person name="Taher L."/>
            <person name="Blitz I.L."/>
            <person name="Blumberg B."/>
            <person name="Dichmann D.S."/>
            <person name="Dubchak I."/>
            <person name="Amaya E."/>
            <person name="Detter J.C."/>
            <person name="Fletcher R."/>
            <person name="Gerhard D.S."/>
            <person name="Goodstein D."/>
            <person name="Graves T."/>
            <person name="Grigoriev I.V."/>
            <person name="Grimwood J."/>
            <person name="Kawashima T."/>
            <person name="Lindquist E."/>
            <person name="Lucas S.M."/>
            <person name="Mead P.E."/>
            <person name="Mitros T."/>
            <person name="Ogino H."/>
            <person name="Ohta Y."/>
            <person name="Poliakov A.V."/>
            <person name="Pollet N."/>
            <person name="Robert J."/>
            <person name="Salamov A."/>
            <person name="Sater A.K."/>
            <person name="Schmutz J."/>
            <person name="Terry A."/>
            <person name="Vize P.D."/>
            <person name="Warren W.C."/>
            <person name="Wells D."/>
            <person name="Wills A."/>
            <person name="Wilson R.K."/>
            <person name="Zimmerman L.B."/>
            <person name="Zorn A.M."/>
            <person name="Grainger R."/>
            <person name="Grammer T."/>
            <person name="Khokha M.K."/>
            <person name="Richardson P.M."/>
            <person name="Rokhsar D.S."/>
        </authorList>
    </citation>
    <scope>NUCLEOTIDE SEQUENCE [LARGE SCALE GENOMIC DNA]</scope>
    <source>
        <strain evidence="13">Nigerian</strain>
    </source>
</reference>
<dbReference type="PROSITE" id="PS50089">
    <property type="entry name" value="ZF_RING_2"/>
    <property type="match status" value="1"/>
</dbReference>
<name>A0A803JIL2_XENTR</name>
<dbReference type="InterPro" id="IPR001870">
    <property type="entry name" value="B30.2/SPRY"/>
</dbReference>
<keyword evidence="1" id="KW-0399">Innate immunity</keyword>
<dbReference type="Gene3D" id="3.30.160.60">
    <property type="entry name" value="Classic Zinc Finger"/>
    <property type="match status" value="1"/>
</dbReference>
<keyword evidence="2" id="KW-0479">Metal-binding</keyword>
<dbReference type="Gene3D" id="4.10.830.40">
    <property type="match status" value="1"/>
</dbReference>
<evidence type="ECO:0000313" key="13">
    <source>
        <dbReference type="Ensembl" id="ENSXETP00000107777"/>
    </source>
</evidence>
<dbReference type="PROSITE" id="PS00518">
    <property type="entry name" value="ZF_RING_1"/>
    <property type="match status" value="1"/>
</dbReference>
<dbReference type="Gene3D" id="2.60.120.920">
    <property type="match status" value="1"/>
</dbReference>
<keyword evidence="6 8" id="KW-0175">Coiled coil</keyword>
<dbReference type="InterPro" id="IPR043136">
    <property type="entry name" value="B30.2/SPRY_sf"/>
</dbReference>
<keyword evidence="5" id="KW-0391">Immunity</keyword>
<dbReference type="PANTHER" id="PTHR25465:SF41">
    <property type="entry name" value="E3 UBIQUITIN-PROTEIN LIGASE RNF135"/>
    <property type="match status" value="1"/>
</dbReference>
<dbReference type="CDD" id="cd16597">
    <property type="entry name" value="RING-HC_TRIM25_C-IV"/>
    <property type="match status" value="1"/>
</dbReference>
<accession>A0A803JIL2</accession>
<dbReference type="InterPro" id="IPR051051">
    <property type="entry name" value="E3_ubiq-ligase_TRIM/RNF"/>
</dbReference>
<dbReference type="Pfam" id="PF00643">
    <property type="entry name" value="zf-B_box"/>
    <property type="match status" value="1"/>
</dbReference>
<dbReference type="SMART" id="SM00449">
    <property type="entry name" value="SPRY"/>
    <property type="match status" value="1"/>
</dbReference>
<dbReference type="PROSITE" id="PS50119">
    <property type="entry name" value="ZF_BBOX"/>
    <property type="match status" value="1"/>
</dbReference>
<dbReference type="Gene3D" id="3.30.40.10">
    <property type="entry name" value="Zinc/RING finger domain, C3HC4 (zinc finger)"/>
    <property type="match status" value="1"/>
</dbReference>
<dbReference type="GeneTree" id="ENSGT01030000234583"/>
<sequence length="676" mass="76051">MANAEIKEELNCSICREIYTDPVTLPCAHSFCWSCIRQFWDKQEDKEWFCPECRHRYRRRPELIRNPRLSNIAERFHSMEEPHILCTFCINSRVAATKSCLLCEASLCEQHVSVHSKAPEHVLTDTGTFLESKKCSNHQRSLGFYCLNDGACICVSCWMAGEHKGHRVEPLTEASETKKHKLRNILQNLNREREETGKQVETLQGRRKEVQDKVVSETEPVSETFSSIRERLEALEKRVLREISRLEIQHSLPISDLIDKLKIKENKLSEKIHDIEGLCNSNNPLLVLLDEESERDAMCWAERGEGLSVPPVGDLDMDLISELIHKGLNDILTEVTSEIMNRIRSLQNRQTPGVTELSSGTSESVSGSHSASLSNRLANTEKLSAKEKSASLGSERTECGANPKALANEPTDFTHTNLAAADNKGERPKTEPPIISLPDTATPSSNVSSDGGKNTFPRDSLHQHWERLSHKPTAQGNKSNLVPAKAKSLMSLAKESRKLLLDINTAANNVAVSEDGGTVTYSQTDQCRQQTPERFQENQVLSTRSFSSGRHCWNLEVSESGDLLVGLAYPSTERRGDQSHIGNNAKSWGLYRKSRFPTNDVQKAHYYVRHNSILIILHHRPSSQRIRITLDYEGGSLSFYELSQPIRHLHTFTATFTEPLHAAFWVGAGACVRILS</sequence>
<feature type="domain" description="RING-type" evidence="10">
    <location>
        <begin position="12"/>
        <end position="54"/>
    </location>
</feature>
<keyword evidence="4" id="KW-0862">Zinc</keyword>
<dbReference type="GO" id="GO:0005737">
    <property type="term" value="C:cytoplasm"/>
    <property type="evidence" value="ECO:0007669"/>
    <property type="project" value="UniProtKB-ARBA"/>
</dbReference>
<dbReference type="InterPro" id="IPR003879">
    <property type="entry name" value="Butyrophylin_SPRY"/>
</dbReference>
<evidence type="ECO:0000256" key="7">
    <source>
        <dbReference type="PROSITE-ProRule" id="PRU00024"/>
    </source>
</evidence>
<dbReference type="AlphaFoldDB" id="A0A803JIL2"/>
<dbReference type="Pfam" id="PF00622">
    <property type="entry name" value="SPRY"/>
    <property type="match status" value="1"/>
</dbReference>
<dbReference type="PANTHER" id="PTHR25465">
    <property type="entry name" value="B-BOX DOMAIN CONTAINING"/>
    <property type="match status" value="1"/>
</dbReference>
<dbReference type="InterPro" id="IPR017907">
    <property type="entry name" value="Znf_RING_CS"/>
</dbReference>
<dbReference type="SUPFAM" id="SSF49899">
    <property type="entry name" value="Concanavalin A-like lectins/glucanases"/>
    <property type="match status" value="1"/>
</dbReference>
<evidence type="ECO:0000256" key="4">
    <source>
        <dbReference type="ARBA" id="ARBA00022833"/>
    </source>
</evidence>
<proteinExistence type="predicted"/>
<evidence type="ECO:0000256" key="8">
    <source>
        <dbReference type="SAM" id="Coils"/>
    </source>
</evidence>
<dbReference type="Pfam" id="PF15227">
    <property type="entry name" value="zf-C3HC4_4"/>
    <property type="match status" value="1"/>
</dbReference>
<dbReference type="InterPro" id="IPR006574">
    <property type="entry name" value="PRY"/>
</dbReference>
<dbReference type="CDD" id="cd12891">
    <property type="entry name" value="SPRY_PRY_C-I_2"/>
    <property type="match status" value="1"/>
</dbReference>
<dbReference type="GO" id="GO:0008270">
    <property type="term" value="F:zinc ion binding"/>
    <property type="evidence" value="ECO:0007669"/>
    <property type="project" value="UniProtKB-KW"/>
</dbReference>
<feature type="domain" description="B box-type" evidence="11">
    <location>
        <begin position="130"/>
        <end position="171"/>
    </location>
</feature>
<keyword evidence="3 7" id="KW-0863">Zinc-finger</keyword>
<dbReference type="InParanoid" id="A0A803JIL2"/>
<dbReference type="SUPFAM" id="SSF57850">
    <property type="entry name" value="RING/U-box"/>
    <property type="match status" value="1"/>
</dbReference>
<dbReference type="InterPro" id="IPR001841">
    <property type="entry name" value="Znf_RING"/>
</dbReference>
<dbReference type="InterPro" id="IPR013320">
    <property type="entry name" value="ConA-like_dom_sf"/>
</dbReference>